<dbReference type="InterPro" id="IPR040694">
    <property type="entry name" value="UGGT_TRXL_2"/>
</dbReference>
<evidence type="ECO:0000256" key="4">
    <source>
        <dbReference type="ARBA" id="ARBA00006351"/>
    </source>
</evidence>
<evidence type="ECO:0008006" key="20">
    <source>
        <dbReference type="Google" id="ProtNLM"/>
    </source>
</evidence>
<feature type="domain" description="Glucosyltransferase 24 catalytic" evidence="17">
    <location>
        <begin position="1238"/>
        <end position="1504"/>
    </location>
</feature>
<dbReference type="EnsemblMetazoa" id="SMAR010369-RA">
    <property type="protein sequence ID" value="SMAR010369-PA"/>
    <property type="gene ID" value="SMAR010369"/>
</dbReference>
<evidence type="ECO:0000259" key="13">
    <source>
        <dbReference type="Pfam" id="PF18400"/>
    </source>
</evidence>
<comment type="cofactor">
    <cofactor evidence="1">
        <name>Ca(2+)</name>
        <dbReference type="ChEBI" id="CHEBI:29108"/>
    </cofactor>
</comment>
<reference evidence="19" key="1">
    <citation type="submission" date="2011-05" db="EMBL/GenBank/DDBJ databases">
        <authorList>
            <person name="Richards S.R."/>
            <person name="Qu J."/>
            <person name="Jiang H."/>
            <person name="Jhangiani S.N."/>
            <person name="Agravi P."/>
            <person name="Goodspeed R."/>
            <person name="Gross S."/>
            <person name="Mandapat C."/>
            <person name="Jackson L."/>
            <person name="Mathew T."/>
            <person name="Pu L."/>
            <person name="Thornton R."/>
            <person name="Saada N."/>
            <person name="Wilczek-Boney K.B."/>
            <person name="Lee S."/>
            <person name="Kovar C."/>
            <person name="Wu Y."/>
            <person name="Scherer S.E."/>
            <person name="Worley K.C."/>
            <person name="Muzny D.M."/>
            <person name="Gibbs R."/>
        </authorList>
    </citation>
    <scope>NUCLEOTIDE SEQUENCE</scope>
    <source>
        <strain evidence="19">Brora</strain>
    </source>
</reference>
<dbReference type="eggNOG" id="KOG1879">
    <property type="taxonomic scope" value="Eukaryota"/>
</dbReference>
<evidence type="ECO:0000256" key="9">
    <source>
        <dbReference type="ARBA" id="ARBA00023180"/>
    </source>
</evidence>
<dbReference type="EMBL" id="JH431975">
    <property type="status" value="NOT_ANNOTATED_CDS"/>
    <property type="molecule type" value="Genomic_DNA"/>
</dbReference>
<evidence type="ECO:0000256" key="3">
    <source>
        <dbReference type="ARBA" id="ARBA00004922"/>
    </source>
</evidence>
<comment type="catalytic activity">
    <reaction evidence="11">
        <text>N(4)-(alpha-D-Man-(1-&gt;2)-alpha-D-Man-(1-&gt;2)-alpha-D-Man-(1-&gt;3)-[alpha-D-Man-(1-&gt;2)-alpha-D-Man-(1-&gt;3)-[alpha-D-Man-(1-&gt;2)-alpha-D-Man-(1-&gt;6)]-alpha-D-Man-(1-&gt;6)]-beta-D-Man-(1-&gt;4)-beta-D-GlcNAc-(1-&gt;4)-beta-D-GlcNAc)-L-asparaginyl-[protein] (N-glucan mannose isomer 9A1,2,3B1,2,3) + UDP-alpha-D-glucose = N(4)-(alpha-D-Glc-(1-&gt;3)-alpha-D-Man-(1-&gt;2)-alpha-D-Man-(1-&gt;2)-alpha-D-Man-(1-&gt;3)-[alpha-D-Man-(1-&gt;2)-alpha-D-Man-(1-&gt;3)-[alpha-D-Man-(1-&gt;2)-alpha-D-Man-(1-&gt;6)]-alpha-D-Man-(1-&gt;6)]-beta-D-Man-(1-&gt;4)-beta-D-GlcNAc-(1-&gt;4)-beta-D-GlcNAc)-L-asparaginyl-[protein] + UDP + H(+)</text>
        <dbReference type="Rhea" id="RHEA:61304"/>
        <dbReference type="Rhea" id="RHEA-COMP:14356"/>
        <dbReference type="Rhea" id="RHEA-COMP:14357"/>
        <dbReference type="ChEBI" id="CHEBI:15378"/>
        <dbReference type="ChEBI" id="CHEBI:58223"/>
        <dbReference type="ChEBI" id="CHEBI:58885"/>
        <dbReference type="ChEBI" id="CHEBI:59080"/>
        <dbReference type="ChEBI" id="CHEBI:139493"/>
    </reaction>
</comment>
<dbReference type="GO" id="GO:0051082">
    <property type="term" value="F:unfolded protein binding"/>
    <property type="evidence" value="ECO:0007669"/>
    <property type="project" value="TreeGrafter"/>
</dbReference>
<dbReference type="SUPFAM" id="SSF53448">
    <property type="entry name" value="Nucleotide-diphospho-sugar transferases"/>
    <property type="match status" value="1"/>
</dbReference>
<dbReference type="Pfam" id="PF18401">
    <property type="entry name" value="Thioredoxin_13"/>
    <property type="match status" value="1"/>
</dbReference>
<dbReference type="HOGENOM" id="CLU_002668_1_1_1"/>
<accession>T1J9H3</accession>
<keyword evidence="8" id="KW-0256">Endoplasmic reticulum</keyword>
<evidence type="ECO:0000256" key="5">
    <source>
        <dbReference type="ARBA" id="ARBA00022676"/>
    </source>
</evidence>
<evidence type="ECO:0000259" key="15">
    <source>
        <dbReference type="Pfam" id="PF18402"/>
    </source>
</evidence>
<feature type="domain" description="UGGT thioredoxin-like" evidence="14">
    <location>
        <begin position="300"/>
        <end position="432"/>
    </location>
</feature>
<proteinExistence type="inferred from homology"/>
<dbReference type="InterPro" id="IPR040692">
    <property type="entry name" value="UGGT_TRXL_3"/>
</dbReference>
<dbReference type="GO" id="GO:0018279">
    <property type="term" value="P:protein N-linked glycosylation via asparagine"/>
    <property type="evidence" value="ECO:0007669"/>
    <property type="project" value="TreeGrafter"/>
</dbReference>
<evidence type="ECO:0000256" key="1">
    <source>
        <dbReference type="ARBA" id="ARBA00001913"/>
    </source>
</evidence>
<evidence type="ECO:0000313" key="19">
    <source>
        <dbReference type="Proteomes" id="UP000014500"/>
    </source>
</evidence>
<dbReference type="Gene3D" id="3.90.550.10">
    <property type="entry name" value="Spore Coat Polysaccharide Biosynthesis Protein SpsA, Chain A"/>
    <property type="match status" value="1"/>
</dbReference>
<dbReference type="Pfam" id="PF18402">
    <property type="entry name" value="Thioredoxin_14"/>
    <property type="match status" value="1"/>
</dbReference>
<feature type="domain" description="UGGT thioredoxin-like" evidence="15">
    <location>
        <begin position="444"/>
        <end position="692"/>
    </location>
</feature>
<evidence type="ECO:0000256" key="2">
    <source>
        <dbReference type="ARBA" id="ARBA00004319"/>
    </source>
</evidence>
<keyword evidence="5" id="KW-0328">Glycosyltransferase</keyword>
<keyword evidence="9" id="KW-0325">Glycoprotein</keyword>
<evidence type="ECO:0000259" key="17">
    <source>
        <dbReference type="Pfam" id="PF18404"/>
    </source>
</evidence>
<dbReference type="InterPro" id="IPR040693">
    <property type="entry name" value="UGGT_TRXL_1"/>
</dbReference>
<comment type="pathway">
    <text evidence="3">Protein modification; protein glycosylation.</text>
</comment>
<protein>
    <recommendedName>
        <fullName evidence="20">UDP-glucose:glycoprotein glucosyltransferase</fullName>
    </recommendedName>
</protein>
<dbReference type="STRING" id="126957.T1J9H3"/>
<reference evidence="18" key="2">
    <citation type="submission" date="2015-02" db="UniProtKB">
        <authorList>
            <consortium name="EnsemblMetazoa"/>
        </authorList>
    </citation>
    <scope>IDENTIFICATION</scope>
</reference>
<dbReference type="PANTHER" id="PTHR11226:SF0">
    <property type="entry name" value="UDP-GLUCOSE:GLYCOPROTEIN GLUCOSYLTRANSFERASE"/>
    <property type="match status" value="1"/>
</dbReference>
<sequence length="1532" mass="175921">MAPVFSEMIRRTTYLGIITLFIISSTENVKIKQKTVTTFLDSKWRETPILLEISEYLADENNEYFWAFIDIIGQQNMQELNKKNDKDYHDFLVGETRKFLSAPKMSLLKLSLSLRAYSPKIIMFHQISSTKNLPKHCDVVAEVNGNFICDVGELEGVLEKTIDRNDTDLFKLDHRYPRSNEKSLPVILYAQIGTESFYNFHFVLKKLANEGKVNYILRHYLKVKTNQKVRLSGYGVELAIKSTEYKAQDDTRVKSEENMDSDVDDKQDEVEGFVFSKLKELYPEKTNKLEQLKNYMIESTNEMTPLKVWQIQELSLQASQRIMSTSVDEALRLMRDIAQNFPLQTNSLIKTVVNDQLKKEIIKNQKLFAENHNIASSESAIFINGIYFDVEVTDIFTLLDILREEQTVMDGLHALGVDVTILKDHQIQHVLSLDFKMDKQNYAVDIRDSSIQYINDLESDRKYYSWSSSLSEILRPTFPGVLRMIRKNIYHLVFVLDPSQEPSEDLLKLAESFYIHNAPVRIGILFTVNRNLDVDGFADPGVALLNAFNFISQEKNQPYLGLSFITDVYASANSQPMQSSDVLEAFKIKYPNEDLELIFGADSDYDSGRKLSWEFMDQTGLAKSPQVLLNGIPLDEKALNTDMFEEAVLNEILQQTTFVQKAVYKNQLSDHHNILDFLMSQPNVMPRLNDKILSGKGTVLDFTGRPNLKLTYPTFPNLSTKDMSATLIAHLKYFTARDDYNFRPITHWIVCDLETKNGRELLHDAIEQVKISNDIRVGVIYNTHEESTNFMSKIIETAITHLNKSISRAFIDKILTPVNADAILTKKKTVLDFLVKGMDGPTFKTQLDVLSDEFLQIHRFYTKQVLNIKPGMRAVITNGKILGPIEDDEVFGVTDLNLLEKFSLSMYGEKLRKTFQDINEQGELDSISDLAMRTTALLLSRTNERQRHEVAYDSSDFSVVKIPSRLPGQPSFDIKAISDPVSRGAQKLAPILMTLYEVVNAKIWLFLNSEEKLSDVTLKSFYRYVLEPQMQFLPNGSATPGPMARFSNMPSQPLLTQRIVTPDNWLVEVIKSPYDLDNIHLENVKSVVFSEYELEYLLLEGHCFEQATGNPPRGLQFTLGTKSNIAMKDTIVMANLGYFQLKANPGAWLLSLRQGRSSEIYDIVNHDNIAAPAGSSDIQVFISSFKSHIIKLKVNKKPDKHNVDLLSEDGEQNGGIWDSIASTLSGSKKDEDSADNKINIFSVASGHLYERFIRIMMVSVLKHTKTPVKFWFLNNYLSPTLKDVLPYMAKQYGFEYELVQYQWPRWLHQQTEKQRTIWGYKILFLDVLFPLDVKKIIYVDADQIVRTDLKELIDFDLGGAPYGYTPFCDSRKDMDGFRFWKSGYWASHLQGRKYHISALYVVDLKRFRRIAAGDRLRGQYQGLSQDPNSLSNLDQDLPNNMLHQVAIKSLPQEWLWCETWCDDASKARAKTIDLCNNPKTKEPKLVSAMRIVPEWKGYDDEIKKFLHRAEEMKSKDKSQSEDDNDRMFHEEL</sequence>
<dbReference type="InterPro" id="IPR029044">
    <property type="entry name" value="Nucleotide-diphossugar_trans"/>
</dbReference>
<dbReference type="InterPro" id="IPR009448">
    <property type="entry name" value="UDP-g_GGtrans"/>
</dbReference>
<evidence type="ECO:0000256" key="7">
    <source>
        <dbReference type="ARBA" id="ARBA00022729"/>
    </source>
</evidence>
<organism evidence="18 19">
    <name type="scientific">Strigamia maritima</name>
    <name type="common">European centipede</name>
    <name type="synonym">Geophilus maritimus</name>
    <dbReference type="NCBI Taxonomy" id="126957"/>
    <lineage>
        <taxon>Eukaryota</taxon>
        <taxon>Metazoa</taxon>
        <taxon>Ecdysozoa</taxon>
        <taxon>Arthropoda</taxon>
        <taxon>Myriapoda</taxon>
        <taxon>Chilopoda</taxon>
        <taxon>Pleurostigmophora</taxon>
        <taxon>Geophilomorpha</taxon>
        <taxon>Linotaeniidae</taxon>
        <taxon>Strigamia</taxon>
    </lineage>
</organism>
<dbReference type="Pfam" id="PF18404">
    <property type="entry name" value="Glyco_transf_24"/>
    <property type="match status" value="1"/>
</dbReference>
<dbReference type="InterPro" id="IPR040525">
    <property type="entry name" value="UGGT_TRXL_4"/>
</dbReference>
<dbReference type="Proteomes" id="UP000014500">
    <property type="component" value="Unassembled WGS sequence"/>
</dbReference>
<comment type="subcellular location">
    <subcellularLocation>
        <location evidence="2">Endoplasmic reticulum lumen</location>
    </subcellularLocation>
</comment>
<name>T1J9H3_STRMM</name>
<keyword evidence="19" id="KW-1185">Reference proteome</keyword>
<feature type="region of interest" description="Disordered" evidence="12">
    <location>
        <begin position="1510"/>
        <end position="1532"/>
    </location>
</feature>
<evidence type="ECO:0000256" key="11">
    <source>
        <dbReference type="ARBA" id="ARBA00048456"/>
    </source>
</evidence>
<dbReference type="Pfam" id="PF18400">
    <property type="entry name" value="Thioredoxin_12"/>
    <property type="match status" value="1"/>
</dbReference>
<evidence type="ECO:0000259" key="16">
    <source>
        <dbReference type="Pfam" id="PF18403"/>
    </source>
</evidence>
<dbReference type="PhylomeDB" id="T1J9H3"/>
<dbReference type="UniPathway" id="UPA00378"/>
<evidence type="ECO:0000256" key="8">
    <source>
        <dbReference type="ARBA" id="ARBA00022824"/>
    </source>
</evidence>
<dbReference type="PANTHER" id="PTHR11226">
    <property type="entry name" value="UDP-GLUCOSE GLYCOPROTEIN:GLUCOSYLTRANSFERASE"/>
    <property type="match status" value="1"/>
</dbReference>
<dbReference type="GO" id="GO:0005788">
    <property type="term" value="C:endoplasmic reticulum lumen"/>
    <property type="evidence" value="ECO:0007669"/>
    <property type="project" value="UniProtKB-SubCell"/>
</dbReference>
<dbReference type="Pfam" id="PF06427">
    <property type="entry name" value="UDP-g_GGTase"/>
    <property type="match status" value="1"/>
</dbReference>
<dbReference type="OMA" id="RQTKTRF"/>
<evidence type="ECO:0000256" key="12">
    <source>
        <dbReference type="SAM" id="MobiDB-lite"/>
    </source>
</evidence>
<evidence type="ECO:0000256" key="6">
    <source>
        <dbReference type="ARBA" id="ARBA00022679"/>
    </source>
</evidence>
<dbReference type="Pfam" id="PF18403">
    <property type="entry name" value="Thioredoxin_15"/>
    <property type="match status" value="1"/>
</dbReference>
<evidence type="ECO:0000259" key="14">
    <source>
        <dbReference type="Pfam" id="PF18401"/>
    </source>
</evidence>
<dbReference type="CDD" id="cd06432">
    <property type="entry name" value="GT8_HUGT1_C_like"/>
    <property type="match status" value="1"/>
</dbReference>
<dbReference type="GO" id="GO:0003980">
    <property type="term" value="F:UDP-glucose:glycoprotein glucosyltransferase activity"/>
    <property type="evidence" value="ECO:0007669"/>
    <property type="project" value="InterPro"/>
</dbReference>
<comment type="function">
    <text evidence="10">Recognizes glycoproteins with minor folding defects. Reglucosylates single N-glycans near the misfolded part of the protein, thus providing quality control for protein folding in the endoplasmic reticulum. Reglucosylated proteins are recognized by calreticulin for recycling to the endoplasmic reticulum and refolding or degradation.</text>
</comment>
<evidence type="ECO:0000313" key="18">
    <source>
        <dbReference type="EnsemblMetazoa" id="SMAR010369-PA"/>
    </source>
</evidence>
<comment type="similarity">
    <text evidence="4">Belongs to the glycosyltransferase 8 family.</text>
</comment>
<feature type="domain" description="UDP-glucose:glycoprotein glucosyltransferase thioredoxin-like" evidence="16">
    <location>
        <begin position="717"/>
        <end position="938"/>
    </location>
</feature>
<keyword evidence="7" id="KW-0732">Signal</keyword>
<dbReference type="GO" id="GO:0036503">
    <property type="term" value="P:ERAD pathway"/>
    <property type="evidence" value="ECO:0007669"/>
    <property type="project" value="TreeGrafter"/>
</dbReference>
<evidence type="ECO:0000256" key="10">
    <source>
        <dbReference type="ARBA" id="ARBA00045874"/>
    </source>
</evidence>
<keyword evidence="6" id="KW-0808">Transferase</keyword>
<dbReference type="InterPro" id="IPR040497">
    <property type="entry name" value="Glyco_transf_24"/>
</dbReference>
<dbReference type="FunFam" id="3.90.550.10:FF:000004">
    <property type="entry name" value="UDP-glucose glycoprotein glucosyltransferase 1"/>
    <property type="match status" value="1"/>
</dbReference>
<feature type="domain" description="UGGT thioredoxin-like" evidence="13">
    <location>
        <begin position="46"/>
        <end position="227"/>
    </location>
</feature>